<protein>
    <recommendedName>
        <fullName evidence="6">Poly [ADP-ribose] polymerase</fullName>
        <shortName evidence="6">PARP</shortName>
        <ecNumber evidence="6">2.4.2.-</ecNumber>
    </recommendedName>
</protein>
<dbReference type="GO" id="GO:0005634">
    <property type="term" value="C:nucleus"/>
    <property type="evidence" value="ECO:0007669"/>
    <property type="project" value="UniProtKB-SubCell"/>
</dbReference>
<dbReference type="InterPro" id="IPR001478">
    <property type="entry name" value="PDZ"/>
</dbReference>
<dbReference type="PANTHER" id="PTHR14453">
    <property type="entry name" value="PARP/ZINC FINGER CCCH TYPE DOMAIN CONTAINING PROTEIN"/>
    <property type="match status" value="1"/>
</dbReference>
<dbReference type="Pfam" id="PF00644">
    <property type="entry name" value="PARP"/>
    <property type="match status" value="1"/>
</dbReference>
<evidence type="ECO:0000256" key="2">
    <source>
        <dbReference type="ARBA" id="ARBA00022676"/>
    </source>
</evidence>
<dbReference type="InterPro" id="IPR041489">
    <property type="entry name" value="PDZ_6"/>
</dbReference>
<evidence type="ECO:0000256" key="7">
    <source>
        <dbReference type="SAM" id="MobiDB-lite"/>
    </source>
</evidence>
<dbReference type="InterPro" id="IPR036034">
    <property type="entry name" value="PDZ_sf"/>
</dbReference>
<dbReference type="AlphaFoldDB" id="A0A815QWU8"/>
<feature type="region of interest" description="Disordered" evidence="7">
    <location>
        <begin position="236"/>
        <end position="257"/>
    </location>
</feature>
<sequence length="633" mass="72975">MAIELNNVKLRRCQLCLWSNYPKLGFTLAPALLPPHIIEHVESNSPAAAGGLRIRDVVLAVNDKNVSEVSFDELKNIIKNVQDNDDHIELLIMDPDFYKRLKKKNQPIDLKFAKTIKTPRTMPTDYQNFQKHQPRTCEIYLNTNDTSFGFQTVNPLTNIGMFIQDIFPNSPATKTSLRKSDRIIEIDDEFVDNMSSTTILEKFHTAKVKRHVKLYVVDTETYEFFQSNNIPLSSKEYRQSSRAKKSSTKSYNNEDERSSLPSYKFERVCATFKRGKIEIEMGDITMQKVDVIIGSSSSRFLRKAILTAAGNEIQTAYNLELKNHPNSILIETLSGALPCKQIFFVQWKPDNDEKVLEQSLVDLISTVVQNVKSHNFTSFALPAIGCGKYHCSIDIVVKTMVLEMKKHLMTKNLPWTVKFVVEPDQENIYDEFCKQLFTREDGLHEEKFYHLPPTWEKSTEHKARFTLATTTNEYTSIASDFRQAMKGKYTQIIKIERIQNKRWYMQYLAHKEDFERRLHRDTERILYHGCPEQAASSIIEDCFNRSFAGENGTLYGFGVYFSSKANYSHDYTRLNANGEQCMFIARVLIGKTTIGNVSMKTRPLGFDSTTDGNHIFVTYHDAQAYAEYLITYK</sequence>
<dbReference type="Pfam" id="PF01661">
    <property type="entry name" value="Macro"/>
    <property type="match status" value="1"/>
</dbReference>
<name>A0A815QWU8_9BILA</name>
<dbReference type="Pfam" id="PF00595">
    <property type="entry name" value="PDZ"/>
    <property type="match status" value="1"/>
</dbReference>
<comment type="subcellular location">
    <subcellularLocation>
        <location evidence="1">Nucleus</location>
    </subcellularLocation>
</comment>
<evidence type="ECO:0000256" key="3">
    <source>
        <dbReference type="ARBA" id="ARBA00022679"/>
    </source>
</evidence>
<dbReference type="SUPFAM" id="SSF52949">
    <property type="entry name" value="Macro domain-like"/>
    <property type="match status" value="1"/>
</dbReference>
<dbReference type="InterPro" id="IPR052056">
    <property type="entry name" value="Mono-ARTD/PARP"/>
</dbReference>
<dbReference type="PROSITE" id="PS51059">
    <property type="entry name" value="PARP_CATALYTIC"/>
    <property type="match status" value="1"/>
</dbReference>
<dbReference type="Gene3D" id="2.30.42.10">
    <property type="match status" value="2"/>
</dbReference>
<dbReference type="SMART" id="SM00228">
    <property type="entry name" value="PDZ"/>
    <property type="match status" value="2"/>
</dbReference>
<evidence type="ECO:0000259" key="9">
    <source>
        <dbReference type="PROSITE" id="PS51059"/>
    </source>
</evidence>
<feature type="domain" description="PARP catalytic" evidence="9">
    <location>
        <begin position="451"/>
        <end position="633"/>
    </location>
</feature>
<accession>A0A815QWU8</accession>
<comment type="caution">
    <text evidence="10">The sequence shown here is derived from an EMBL/GenBank/DDBJ whole genome shotgun (WGS) entry which is preliminary data.</text>
</comment>
<dbReference type="SUPFAM" id="SSF56399">
    <property type="entry name" value="ADP-ribosylation"/>
    <property type="match status" value="1"/>
</dbReference>
<evidence type="ECO:0000313" key="11">
    <source>
        <dbReference type="Proteomes" id="UP000663889"/>
    </source>
</evidence>
<dbReference type="GO" id="GO:0003714">
    <property type="term" value="F:transcription corepressor activity"/>
    <property type="evidence" value="ECO:0007669"/>
    <property type="project" value="TreeGrafter"/>
</dbReference>
<feature type="domain" description="PDZ" evidence="8">
    <location>
        <begin position="7"/>
        <end position="80"/>
    </location>
</feature>
<reference evidence="10" key="1">
    <citation type="submission" date="2021-02" db="EMBL/GenBank/DDBJ databases">
        <authorList>
            <person name="Nowell W R."/>
        </authorList>
    </citation>
    <scope>NUCLEOTIDE SEQUENCE</scope>
</reference>
<dbReference type="GO" id="GO:0005737">
    <property type="term" value="C:cytoplasm"/>
    <property type="evidence" value="ECO:0007669"/>
    <property type="project" value="TreeGrafter"/>
</dbReference>
<dbReference type="Proteomes" id="UP000663889">
    <property type="component" value="Unassembled WGS sequence"/>
</dbReference>
<feature type="domain" description="PDZ" evidence="8">
    <location>
        <begin position="138"/>
        <end position="195"/>
    </location>
</feature>
<gene>
    <name evidence="10" type="ORF">SEV965_LOCUS34553</name>
</gene>
<dbReference type="CDD" id="cd00136">
    <property type="entry name" value="PDZ_canonical"/>
    <property type="match status" value="1"/>
</dbReference>
<proteinExistence type="predicted"/>
<dbReference type="PANTHER" id="PTHR14453:SF67">
    <property type="entry name" value="POLY [ADP-RIBOSE] POLYMERASE"/>
    <property type="match status" value="1"/>
</dbReference>
<keyword evidence="2 6" id="KW-0328">Glycosyltransferase</keyword>
<dbReference type="Pfam" id="PF17820">
    <property type="entry name" value="PDZ_6"/>
    <property type="match status" value="1"/>
</dbReference>
<dbReference type="InterPro" id="IPR012317">
    <property type="entry name" value="Poly(ADP-ribose)pol_cat_dom"/>
</dbReference>
<dbReference type="EMBL" id="CAJNOU010005170">
    <property type="protein sequence ID" value="CAF1468990.1"/>
    <property type="molecule type" value="Genomic_DNA"/>
</dbReference>
<organism evidence="10 11">
    <name type="scientific">Rotaria sordida</name>
    <dbReference type="NCBI Taxonomy" id="392033"/>
    <lineage>
        <taxon>Eukaryota</taxon>
        <taxon>Metazoa</taxon>
        <taxon>Spiralia</taxon>
        <taxon>Gnathifera</taxon>
        <taxon>Rotifera</taxon>
        <taxon>Eurotatoria</taxon>
        <taxon>Bdelloidea</taxon>
        <taxon>Philodinida</taxon>
        <taxon>Philodinidae</taxon>
        <taxon>Rotaria</taxon>
    </lineage>
</organism>
<dbReference type="InterPro" id="IPR002589">
    <property type="entry name" value="Macro_dom"/>
</dbReference>
<dbReference type="Gene3D" id="3.40.220.10">
    <property type="entry name" value="Leucine Aminopeptidase, subunit E, domain 1"/>
    <property type="match status" value="1"/>
</dbReference>
<dbReference type="InterPro" id="IPR043472">
    <property type="entry name" value="Macro_dom-like"/>
</dbReference>
<dbReference type="EC" id="2.4.2.-" evidence="6"/>
<dbReference type="Gene3D" id="3.90.228.10">
    <property type="match status" value="1"/>
</dbReference>
<keyword evidence="5" id="KW-0539">Nucleus</keyword>
<dbReference type="SUPFAM" id="SSF50156">
    <property type="entry name" value="PDZ domain-like"/>
    <property type="match status" value="2"/>
</dbReference>
<evidence type="ECO:0000256" key="4">
    <source>
        <dbReference type="ARBA" id="ARBA00023027"/>
    </source>
</evidence>
<keyword evidence="4 6" id="KW-0520">NAD</keyword>
<evidence type="ECO:0000259" key="8">
    <source>
        <dbReference type="PROSITE" id="PS50106"/>
    </source>
</evidence>
<dbReference type="GO" id="GO:0003950">
    <property type="term" value="F:NAD+ poly-ADP-ribosyltransferase activity"/>
    <property type="evidence" value="ECO:0007669"/>
    <property type="project" value="UniProtKB-UniRule"/>
</dbReference>
<evidence type="ECO:0000256" key="1">
    <source>
        <dbReference type="ARBA" id="ARBA00004123"/>
    </source>
</evidence>
<dbReference type="SMART" id="SM00506">
    <property type="entry name" value="A1pp"/>
    <property type="match status" value="1"/>
</dbReference>
<evidence type="ECO:0000313" key="10">
    <source>
        <dbReference type="EMBL" id="CAF1468990.1"/>
    </source>
</evidence>
<dbReference type="GO" id="GO:0010629">
    <property type="term" value="P:negative regulation of gene expression"/>
    <property type="evidence" value="ECO:0007669"/>
    <property type="project" value="TreeGrafter"/>
</dbReference>
<dbReference type="PROSITE" id="PS50106">
    <property type="entry name" value="PDZ"/>
    <property type="match status" value="2"/>
</dbReference>
<evidence type="ECO:0000256" key="5">
    <source>
        <dbReference type="ARBA" id="ARBA00023242"/>
    </source>
</evidence>
<keyword evidence="3 6" id="KW-0808">Transferase</keyword>
<evidence type="ECO:0000256" key="6">
    <source>
        <dbReference type="RuleBase" id="RU362114"/>
    </source>
</evidence>